<proteinExistence type="predicted"/>
<evidence type="ECO:0000313" key="3">
    <source>
        <dbReference type="Proteomes" id="UP000293550"/>
    </source>
</evidence>
<keyword evidence="3" id="KW-1185">Reference proteome</keyword>
<dbReference type="CDD" id="cd07983">
    <property type="entry name" value="LPLAT_DUF374-like"/>
    <property type="match status" value="1"/>
</dbReference>
<dbReference type="Pfam" id="PF04028">
    <property type="entry name" value="DUF374"/>
    <property type="match status" value="1"/>
</dbReference>
<dbReference type="RefSeq" id="WP_130153657.1">
    <property type="nucleotide sequence ID" value="NZ_SCFB01000004.1"/>
</dbReference>
<comment type="caution">
    <text evidence="2">The sequence shown here is derived from an EMBL/GenBank/DDBJ whole genome shotgun (WGS) entry which is preliminary data.</text>
</comment>
<evidence type="ECO:0000259" key="1">
    <source>
        <dbReference type="Pfam" id="PF04028"/>
    </source>
</evidence>
<dbReference type="InterPro" id="IPR007172">
    <property type="entry name" value="DUF374"/>
</dbReference>
<gene>
    <name evidence="2" type="ORF">EQU50_02925</name>
</gene>
<dbReference type="AlphaFoldDB" id="A0A4V2DZX3"/>
<sequence>MKRFFKKISRSKLGQNILSFLGYVYIQLVYRTSRWDYKNRHIIEEYLKAGKPFMVCFWHGRLMMMPLAWQWDRPFKVLVSEHGDGTFIGKVVRYFKVGWVAGSTTRGGAKASLALIQLLRGGTIIGITPDGPRGPACKVSRGTAVLARWTQADLIPVTFSARNRRHLKTWDRFLLPLPFTRGVFAIGAPIPYAKEGEDSHTITALEEALNVLNAEADEWVRSVSDD</sequence>
<evidence type="ECO:0000313" key="2">
    <source>
        <dbReference type="EMBL" id="RZI46557.1"/>
    </source>
</evidence>
<organism evidence="2 3">
    <name type="scientific">Candidatus Finniella inopinata</name>
    <dbReference type="NCBI Taxonomy" id="1696036"/>
    <lineage>
        <taxon>Bacteria</taxon>
        <taxon>Pseudomonadati</taxon>
        <taxon>Pseudomonadota</taxon>
        <taxon>Alphaproteobacteria</taxon>
        <taxon>Holosporales</taxon>
        <taxon>Candidatus Paracaedibacteraceae</taxon>
        <taxon>Candidatus Finniella</taxon>
    </lineage>
</organism>
<name>A0A4V2DZX3_9PROT</name>
<dbReference type="Proteomes" id="UP000293550">
    <property type="component" value="Unassembled WGS sequence"/>
</dbReference>
<feature type="domain" description="DUF374" evidence="1">
    <location>
        <begin position="69"/>
        <end position="136"/>
    </location>
</feature>
<protein>
    <submittedName>
        <fullName evidence="2">DUF374 domain-containing protein</fullName>
    </submittedName>
</protein>
<accession>A0A4V2DZX3</accession>
<reference evidence="2 3" key="1">
    <citation type="submission" date="2018-10" db="EMBL/GenBank/DDBJ databases">
        <title>An updated phylogeny of the Alphaproteobacteria reveals that the parasitic Rickettsiales and Holosporales have independent origins.</title>
        <authorList>
            <person name="Munoz-Gomez S.A."/>
            <person name="Hess S."/>
            <person name="Burger G."/>
            <person name="Lang B.F."/>
            <person name="Susko E."/>
            <person name="Slamovits C.H."/>
            <person name="Roger A.J."/>
        </authorList>
    </citation>
    <scope>NUCLEOTIDE SEQUENCE [LARGE SCALE GENOMIC DNA]</scope>
    <source>
        <strain evidence="2">HOLO01</strain>
    </source>
</reference>
<dbReference type="OrthoDB" id="9810508at2"/>
<dbReference type="EMBL" id="SCFB01000004">
    <property type="protein sequence ID" value="RZI46557.1"/>
    <property type="molecule type" value="Genomic_DNA"/>
</dbReference>